<gene>
    <name evidence="3" type="ORF">SI_OrNV_gp107</name>
</gene>
<dbReference type="RefSeq" id="YP_002321418.1">
    <property type="nucleotide sequence ID" value="NC_011588.1"/>
</dbReference>
<reference evidence="4" key="3">
    <citation type="submission" date="2020-03" db="EMBL/GenBank/DDBJ databases">
        <title>Whole genome sequence of Oryctes rhinoceros Nudivirus isolated in Riau Province, Indonesia.</title>
        <authorList>
            <person name="Kurnia Y.W."/>
            <person name="Tanjung Z.A."/>
            <person name="Utomo C."/>
            <person name="Naim M."/>
            <person name="Situmorang E.C."/>
            <person name="Liwang T."/>
        </authorList>
    </citation>
    <scope>NUCLEOTIDE SEQUENCE</scope>
    <source>
        <strain evidence="4">LiboV</strain>
    </source>
</reference>
<keyword evidence="1" id="KW-0812">Transmembrane</keyword>
<dbReference type="EMBL" id="MN623374">
    <property type="protein sequence ID" value="QHG11339.1"/>
    <property type="molecule type" value="Genomic_DNA"/>
</dbReference>
<dbReference type="KEGG" id="vg:7047287"/>
<name>A0A6B9QQJ1_9VIRU</name>
<evidence type="ECO:0000313" key="5">
    <source>
        <dbReference type="EMBL" id="UBO76517.1"/>
    </source>
</evidence>
<keyword evidence="6" id="KW-1185">Reference proteome</keyword>
<protein>
    <submittedName>
        <fullName evidence="2 3 5">Pif-3</fullName>
    </submittedName>
</protein>
<dbReference type="EMBL" id="MT150137">
    <property type="protein sequence ID" value="QKE59570.1"/>
    <property type="molecule type" value="Genomic_DNA"/>
</dbReference>
<dbReference type="EMBL" id="MZ727584">
    <property type="protein sequence ID" value="UBO76517.1"/>
    <property type="molecule type" value="Genomic_DNA"/>
</dbReference>
<reference evidence="3" key="2">
    <citation type="journal article" date="2020" name="J. ISSAAS">
        <title>Complete genome sequence of Oryctes rhinoceros Nudivirus isolated from Coconut Rhinoceros Beetle in the Solomon Islands.</title>
        <authorList>
            <person name="Etebari K."/>
            <person name="Filipovic I."/>
            <person name="Rasic G."/>
            <person name="Devine G.J."/>
            <person name="Tsatsia H."/>
            <person name="Furlong M.J."/>
        </authorList>
    </citation>
    <scope>NUCLEOTIDE SEQUENCE</scope>
    <source>
        <strain evidence="3">Solomon Islands</strain>
    </source>
</reference>
<feature type="transmembrane region" description="Helical" evidence="1">
    <location>
        <begin position="12"/>
        <end position="30"/>
    </location>
</feature>
<keyword evidence="1" id="KW-0472">Membrane</keyword>
<keyword evidence="1" id="KW-1133">Transmembrane helix</keyword>
<evidence type="ECO:0000256" key="1">
    <source>
        <dbReference type="SAM" id="Phobius"/>
    </source>
</evidence>
<dbReference type="OrthoDB" id="15542at10239"/>
<dbReference type="Pfam" id="PF05006">
    <property type="entry name" value="PIF3"/>
    <property type="match status" value="1"/>
</dbReference>
<proteinExistence type="predicted"/>
<dbReference type="InterPro" id="IPR007703">
    <property type="entry name" value="PIF3"/>
</dbReference>
<dbReference type="EMBL" id="EU747721">
    <property type="protein sequence ID" value="ACH96237.1"/>
    <property type="molecule type" value="Genomic_DNA"/>
</dbReference>
<organism evidence="3">
    <name type="scientific">Oryctes rhinoceros nudivirus</name>
    <dbReference type="NCBI Taxonomy" id="92521"/>
    <lineage>
        <taxon>Viruses</taxon>
        <taxon>Viruses incertae sedis</taxon>
        <taxon>Naldaviricetes</taxon>
        <taxon>Lefavirales</taxon>
        <taxon>Nudiviridae</taxon>
        <taxon>Alphanudivirus</taxon>
        <taxon>Alphanudivirus oryrhinocerotis</taxon>
    </lineage>
</organism>
<evidence type="ECO:0000313" key="2">
    <source>
        <dbReference type="EMBL" id="ACH96237.1"/>
    </source>
</evidence>
<reference evidence="2 6" key="1">
    <citation type="journal article" date="2008" name="J. Virol. Methods">
        <title>Sequencing of the large dsDNA genome of Oryctes rhinoceros nudivirus using multiple displacement amplification of nanogram amounts of virus DNA.</title>
        <authorList>
            <person name="Wang Y."/>
            <person name="Kleespies R.G."/>
            <person name="Ramle M.B."/>
            <person name="Jehle J.A."/>
        </authorList>
    </citation>
    <scope>NUCLEOTIDE SEQUENCE [LARGE SCALE GENOMIC DNA]</scope>
    <source>
        <strain evidence="6">Isolate Oryctes rhinoceros/Malaysia/Ma07/2007</strain>
        <strain evidence="2">Ma07</strain>
    </source>
</reference>
<evidence type="ECO:0000313" key="4">
    <source>
        <dbReference type="EMBL" id="QKE59570.1"/>
    </source>
</evidence>
<accession>B7SVC8</accession>
<sequence>MGGISVKTSHIFIAIVIVLLVLIVVLLRAVSNIDVEQYDVEFPGTQRNMLKQNCDVETIYSVEDSQCEIICKQPGIFVSRNGVCVNILAFSQEAVENSCDPKKGVLAYLLGDPQFGKTKLLCLSIDQGVQPDDVTQENTICAGGSIDINYVKSFPQLYSCSCPDDHFLALIPNTSTIRQRGVCVKNELRNVYDLNKLVYDKNAM</sequence>
<dbReference type="Proteomes" id="UP000011785">
    <property type="component" value="Segment"/>
</dbReference>
<evidence type="ECO:0000313" key="6">
    <source>
        <dbReference type="Proteomes" id="UP000011785"/>
    </source>
</evidence>
<reference evidence="5" key="4">
    <citation type="submission" date="2021-08" db="EMBL/GenBank/DDBJ databases">
        <title>Whole genome sequence of Oryctes rhinoceros Nudivirus detected in Riau Province, Indonesia.</title>
        <authorList>
            <person name="Kurnia Y.W."/>
            <person name="Tanjung Z.A."/>
            <person name="Utomo C."/>
            <person name="Naim M."/>
            <person name="Situmorang E.C."/>
            <person name="Liwang T."/>
        </authorList>
    </citation>
    <scope>NUCLEOTIDE SEQUENCE</scope>
    <source>
        <strain evidence="5">LiboV</strain>
    </source>
</reference>
<evidence type="ECO:0000313" key="3">
    <source>
        <dbReference type="EMBL" id="QHG11339.1"/>
    </source>
</evidence>
<accession>A0A6B9QQJ1</accession>